<comment type="caution">
    <text evidence="3">The sequence shown here is derived from an EMBL/GenBank/DDBJ whole genome shotgun (WGS) entry which is preliminary data.</text>
</comment>
<dbReference type="Gene3D" id="3.40.50.720">
    <property type="entry name" value="NAD(P)-binding Rossmann-like Domain"/>
    <property type="match status" value="1"/>
</dbReference>
<reference evidence="3 4" key="1">
    <citation type="submission" date="2019-09" db="EMBL/GenBank/DDBJ databases">
        <title>Actinomadura physcomitrii sp. nov., a novel actinomycete isolated from moss [Physcomitrium sphaericum (Ludw) Fuernr].</title>
        <authorList>
            <person name="Zhuang X."/>
            <person name="Liu C."/>
        </authorList>
    </citation>
    <scope>NUCLEOTIDE SEQUENCE [LARGE SCALE GENOMIC DNA]</scope>
    <source>
        <strain evidence="3 4">HMC1</strain>
    </source>
</reference>
<organism evidence="3 4">
    <name type="scientific">Actinomadura rudentiformis</name>
    <dbReference type="NCBI Taxonomy" id="359158"/>
    <lineage>
        <taxon>Bacteria</taxon>
        <taxon>Bacillati</taxon>
        <taxon>Actinomycetota</taxon>
        <taxon>Actinomycetes</taxon>
        <taxon>Streptosporangiales</taxon>
        <taxon>Thermomonosporaceae</taxon>
        <taxon>Actinomadura</taxon>
    </lineage>
</organism>
<dbReference type="InterPro" id="IPR051164">
    <property type="entry name" value="NmrA-like_oxidored"/>
</dbReference>
<evidence type="ECO:0000256" key="1">
    <source>
        <dbReference type="ARBA" id="ARBA00022857"/>
    </source>
</evidence>
<evidence type="ECO:0000313" key="4">
    <source>
        <dbReference type="Proteomes" id="UP000468735"/>
    </source>
</evidence>
<dbReference type="InterPro" id="IPR016040">
    <property type="entry name" value="NAD(P)-bd_dom"/>
</dbReference>
<protein>
    <submittedName>
        <fullName evidence="3">NAD(P)H-binding protein</fullName>
    </submittedName>
</protein>
<sequence length="283" mass="30738">MILVTGAAGGTQGSTGRLVTQALLERGHSVRAFVRTDDERTAELRKLGAEVVTGDLREIADVRPALAGVRRAFFTYPVTEGLLDATAAFAAAAREHGVERVVEVSQLAAEPDANTHRMRQHWVAEQVFDWANVGAVHLRAAVFFENLDVLIRHSGRNELAAPFGGPDTLLPLIAGADVARVAVGLLDEPVPEADSVIRLTGEMLTVAEAAAAFGVPYVDVPPDDWERSALTSYGDPDTVRHLTKLWEIFRFLGPNDHPLYRVTEAIEQYGGRPPTTLREYTAP</sequence>
<name>A0A6H9YR18_9ACTN</name>
<dbReference type="SUPFAM" id="SSF51735">
    <property type="entry name" value="NAD(P)-binding Rossmann-fold domains"/>
    <property type="match status" value="1"/>
</dbReference>
<dbReference type="PANTHER" id="PTHR42748">
    <property type="entry name" value="NITROGEN METABOLITE REPRESSION PROTEIN NMRA FAMILY MEMBER"/>
    <property type="match status" value="1"/>
</dbReference>
<dbReference type="RefSeq" id="WP_151565708.1">
    <property type="nucleotide sequence ID" value="NZ_WBMT01000017.1"/>
</dbReference>
<proteinExistence type="predicted"/>
<evidence type="ECO:0000313" key="3">
    <source>
        <dbReference type="EMBL" id="KAB2344080.1"/>
    </source>
</evidence>
<keyword evidence="1" id="KW-0521">NADP</keyword>
<dbReference type="Proteomes" id="UP000468735">
    <property type="component" value="Unassembled WGS sequence"/>
</dbReference>
<gene>
    <name evidence="3" type="ORF">F8566_32690</name>
</gene>
<evidence type="ECO:0000259" key="2">
    <source>
        <dbReference type="Pfam" id="PF13460"/>
    </source>
</evidence>
<feature type="domain" description="NAD(P)-binding" evidence="2">
    <location>
        <begin position="10"/>
        <end position="140"/>
    </location>
</feature>
<dbReference type="AlphaFoldDB" id="A0A6H9YR18"/>
<dbReference type="EMBL" id="WBMT01000017">
    <property type="protein sequence ID" value="KAB2344080.1"/>
    <property type="molecule type" value="Genomic_DNA"/>
</dbReference>
<keyword evidence="4" id="KW-1185">Reference proteome</keyword>
<dbReference type="Pfam" id="PF13460">
    <property type="entry name" value="NAD_binding_10"/>
    <property type="match status" value="1"/>
</dbReference>
<dbReference type="InterPro" id="IPR036291">
    <property type="entry name" value="NAD(P)-bd_dom_sf"/>
</dbReference>
<accession>A0A6H9YR18</accession>
<dbReference type="OrthoDB" id="285016at2"/>
<dbReference type="PANTHER" id="PTHR42748:SF7">
    <property type="entry name" value="NMRA LIKE REDOX SENSOR 1-RELATED"/>
    <property type="match status" value="1"/>
</dbReference>